<gene>
    <name evidence="12" type="ordered locus">Xcel_3275</name>
</gene>
<reference evidence="12 13" key="2">
    <citation type="journal article" date="2010" name="Stand. Genomic Sci.">
        <title>Complete genome sequence of Xylanimonas cellulosilytica type strain (XIL07).</title>
        <authorList>
            <person name="Foster B."/>
            <person name="Pukall R."/>
            <person name="Abt B."/>
            <person name="Nolan M."/>
            <person name="Glavina Del Rio T."/>
            <person name="Chen F."/>
            <person name="Lucas S."/>
            <person name="Tice H."/>
            <person name="Pitluck S."/>
            <person name="Cheng J.-F."/>
            <person name="Chertkov O."/>
            <person name="Brettin T."/>
            <person name="Han C."/>
            <person name="Detter J.C."/>
            <person name="Bruce D."/>
            <person name="Goodwin L."/>
            <person name="Ivanova N."/>
            <person name="Mavromatis K."/>
            <person name="Pati A."/>
            <person name="Mikhailova N."/>
            <person name="Chen A."/>
            <person name="Palaniappan K."/>
            <person name="Land M."/>
            <person name="Hauser L."/>
            <person name="Chang Y.-J."/>
            <person name="Jeffries C.D."/>
            <person name="Chain P."/>
            <person name="Rohde M."/>
            <person name="Goeker M."/>
            <person name="Bristow J."/>
            <person name="Eisen J.A."/>
            <person name="Markowitz V."/>
            <person name="Hugenholtz P."/>
            <person name="Kyrpides N.C."/>
            <person name="Klenk H.-P."/>
            <person name="Lapidus A."/>
        </authorList>
    </citation>
    <scope>NUCLEOTIDE SEQUENCE [LARGE SCALE GENOMIC DNA]</scope>
    <source>
        <strain evidence="13">DSM 15894 / CECT 5975 / LMG 20990 / XIL07</strain>
    </source>
</reference>
<dbReference type="eggNOG" id="COG0768">
    <property type="taxonomic scope" value="Bacteria"/>
</dbReference>
<evidence type="ECO:0000259" key="10">
    <source>
        <dbReference type="Pfam" id="PF00905"/>
    </source>
</evidence>
<evidence type="ECO:0000256" key="4">
    <source>
        <dbReference type="ARBA" id="ARBA00012865"/>
    </source>
</evidence>
<dbReference type="STRING" id="446471.Xcel_3275"/>
<dbReference type="AlphaFoldDB" id="D1BRK9"/>
<comment type="similarity">
    <text evidence="2">Belongs to the transpeptidase family.</text>
</comment>
<dbReference type="Gene3D" id="3.90.1310.10">
    <property type="entry name" value="Penicillin-binding protein 2a (Domain 2)"/>
    <property type="match status" value="1"/>
</dbReference>
<keyword evidence="7" id="KW-0472">Membrane</keyword>
<dbReference type="HOGENOM" id="CLU_025328_0_0_11"/>
<evidence type="ECO:0000256" key="7">
    <source>
        <dbReference type="ARBA" id="ARBA00023136"/>
    </source>
</evidence>
<dbReference type="RefSeq" id="WP_012880017.1">
    <property type="nucleotide sequence ID" value="NC_013530.1"/>
</dbReference>
<name>D1BRK9_XYLCX</name>
<dbReference type="EC" id="3.5.2.6" evidence="4 9"/>
<dbReference type="EMBL" id="CP001821">
    <property type="protein sequence ID" value="ACZ32275.1"/>
    <property type="molecule type" value="Genomic_DNA"/>
</dbReference>
<keyword evidence="13" id="KW-1185">Reference proteome</keyword>
<evidence type="ECO:0000256" key="3">
    <source>
        <dbReference type="ARBA" id="ARBA00007898"/>
    </source>
</evidence>
<dbReference type="GO" id="GO:0008658">
    <property type="term" value="F:penicillin binding"/>
    <property type="evidence" value="ECO:0007669"/>
    <property type="project" value="InterPro"/>
</dbReference>
<dbReference type="GO" id="GO:0005886">
    <property type="term" value="C:plasma membrane"/>
    <property type="evidence" value="ECO:0007669"/>
    <property type="project" value="TreeGrafter"/>
</dbReference>
<dbReference type="Gene3D" id="3.40.710.10">
    <property type="entry name" value="DD-peptidase/beta-lactamase superfamily"/>
    <property type="match status" value="1"/>
</dbReference>
<dbReference type="InterPro" id="IPR005311">
    <property type="entry name" value="PBP_dimer"/>
</dbReference>
<comment type="similarity">
    <text evidence="3 9">Belongs to the class-D beta-lactamase family.</text>
</comment>
<dbReference type="InterPro" id="IPR001460">
    <property type="entry name" value="PCN-bd_Tpept"/>
</dbReference>
<dbReference type="PANTHER" id="PTHR30627:SF24">
    <property type="entry name" value="PENICILLIN-BINDING PROTEIN 4B"/>
    <property type="match status" value="1"/>
</dbReference>
<protein>
    <recommendedName>
        <fullName evidence="4 9">Beta-lactamase</fullName>
        <ecNumber evidence="4 9">3.5.2.6</ecNumber>
    </recommendedName>
</protein>
<dbReference type="InterPro" id="IPR002137">
    <property type="entry name" value="Beta-lactam_class-D_AS"/>
</dbReference>
<evidence type="ECO:0000256" key="2">
    <source>
        <dbReference type="ARBA" id="ARBA00007171"/>
    </source>
</evidence>
<keyword evidence="6 9" id="KW-0378">Hydrolase</keyword>
<keyword evidence="8 9" id="KW-0046">Antibiotic resistance</keyword>
<dbReference type="GO" id="GO:0071972">
    <property type="term" value="F:peptidoglycan L,D-transpeptidase activity"/>
    <property type="evidence" value="ECO:0007669"/>
    <property type="project" value="TreeGrafter"/>
</dbReference>
<dbReference type="PANTHER" id="PTHR30627">
    <property type="entry name" value="PEPTIDOGLYCAN D,D-TRANSPEPTIDASE"/>
    <property type="match status" value="1"/>
</dbReference>
<dbReference type="GO" id="GO:0071555">
    <property type="term" value="P:cell wall organization"/>
    <property type="evidence" value="ECO:0007669"/>
    <property type="project" value="TreeGrafter"/>
</dbReference>
<evidence type="ECO:0000256" key="1">
    <source>
        <dbReference type="ARBA" id="ARBA00004370"/>
    </source>
</evidence>
<proteinExistence type="inferred from homology"/>
<evidence type="ECO:0000256" key="9">
    <source>
        <dbReference type="RuleBase" id="RU361140"/>
    </source>
</evidence>
<dbReference type="InterPro" id="IPR050515">
    <property type="entry name" value="Beta-lactam/transpept"/>
</dbReference>
<dbReference type="GO" id="GO:0046677">
    <property type="term" value="P:response to antibiotic"/>
    <property type="evidence" value="ECO:0007669"/>
    <property type="project" value="UniProtKB-UniRule"/>
</dbReference>
<dbReference type="InterPro" id="IPR036138">
    <property type="entry name" value="PBP_dimer_sf"/>
</dbReference>
<dbReference type="SUPFAM" id="SSF56519">
    <property type="entry name" value="Penicillin binding protein dimerisation domain"/>
    <property type="match status" value="1"/>
</dbReference>
<evidence type="ECO:0000313" key="12">
    <source>
        <dbReference type="EMBL" id="ACZ32275.1"/>
    </source>
</evidence>
<evidence type="ECO:0000256" key="6">
    <source>
        <dbReference type="ARBA" id="ARBA00022801"/>
    </source>
</evidence>
<accession>D1BRK9</accession>
<dbReference type="Proteomes" id="UP000002255">
    <property type="component" value="Chromosome"/>
</dbReference>
<dbReference type="SUPFAM" id="SSF56601">
    <property type="entry name" value="beta-lactamase/transpeptidase-like"/>
    <property type="match status" value="1"/>
</dbReference>
<evidence type="ECO:0000256" key="8">
    <source>
        <dbReference type="ARBA" id="ARBA00023251"/>
    </source>
</evidence>
<dbReference type="GO" id="GO:0017001">
    <property type="term" value="P:antibiotic catabolic process"/>
    <property type="evidence" value="ECO:0007669"/>
    <property type="project" value="InterPro"/>
</dbReference>
<evidence type="ECO:0000256" key="5">
    <source>
        <dbReference type="ARBA" id="ARBA00022729"/>
    </source>
</evidence>
<sequence length="661" mass="68497">MRTPSPGTPRTRRPSLLRAVALLVVPALALPLAACTGPEIPPAQAAADDLLRGLQTGALDGLDFHRGFTGDPQQQATEVLEPLLAASGAEHPDVTITQVVTETEGDDAGKQATATLQWTWPLAPEAEWTYLTRAELVFVEPEEGSDEPGAWSIAWNPAILVPDLQPEERVTVASVAPARADILDGTGEPLVTNRAVWRLGIDKTHVPESEWEASALALAELVIAGGIAVDAPGYAAKVASAGPKAYVELVTVRQEDPQVDVEAARMTPGVGVIAAELALAPTPTFARPILGRAGEATAEIIEASEGRVKKGDVTGLSGLQKQYDAQLAGSPGITVTVAVPDSDAAPREVFTKEAVNGTPLATTFDVGLQERAESLLADVEPAAAIVAIRPSTGEVLAAASGPGSQGLDTALLGKYAPGSTFKVVDALGFGRHGITPDTTVPCTPTINVNGRDFQNVPEYEAQYLGDIPLRTAIAHSCNTAMISQHDVVSQQDLVTAAQDLGLGVETPVGAPVFYGNVPADATPAQHAATLIGQDRIEASPFTMARIAASVAAGKRVDPVLVRPETPAEPKEVPESALTAAEAETLRSLMGGVVENGSARLLQDVPGIVGAKTGTAQFGDGTQQHTWMIAIAGDLAVAVFVEVGERGSTTSGPIMHAFLTGR</sequence>
<dbReference type="PROSITE" id="PS00337">
    <property type="entry name" value="BETA_LACTAMASE_D"/>
    <property type="match status" value="1"/>
</dbReference>
<feature type="domain" description="Penicillin-binding protein transpeptidase" evidence="10">
    <location>
        <begin position="384"/>
        <end position="657"/>
    </location>
</feature>
<reference evidence="13" key="1">
    <citation type="submission" date="2009-11" db="EMBL/GenBank/DDBJ databases">
        <title>The complete chromosome of Xylanimonas cellulosilytica DSM 15894.</title>
        <authorList>
            <consortium name="US DOE Joint Genome Institute (JGI-PGF)"/>
            <person name="Lucas S."/>
            <person name="Copeland A."/>
            <person name="Lapidus A."/>
            <person name="Glavina del Rio T."/>
            <person name="Dalin E."/>
            <person name="Tice H."/>
            <person name="Bruce D."/>
            <person name="Goodwin L."/>
            <person name="Pitluck S."/>
            <person name="Kyrpides N."/>
            <person name="Mavromatis K."/>
            <person name="Ivanova N."/>
            <person name="Mikhailova N."/>
            <person name="Foster B."/>
            <person name="Clum A."/>
            <person name="Brettin T."/>
            <person name="Detter J.C."/>
            <person name="Han C."/>
            <person name="Larimer F."/>
            <person name="Land M."/>
            <person name="Hauser L."/>
            <person name="Markowitz V."/>
            <person name="Cheng J.F."/>
            <person name="Hugenholtz P."/>
            <person name="Woyke T."/>
            <person name="Wu D."/>
            <person name="Gehrich-Schroeter G."/>
            <person name="Schneider S."/>
            <person name="Pukall S.R."/>
            <person name="Klenk H.P."/>
            <person name="Eisen J.A."/>
        </authorList>
    </citation>
    <scope>NUCLEOTIDE SEQUENCE [LARGE SCALE GENOMIC DNA]</scope>
    <source>
        <strain evidence="13">DSM 15894 / CECT 5975 / LMG 20990 / XIL07</strain>
    </source>
</reference>
<dbReference type="KEGG" id="xce:Xcel_3275"/>
<keyword evidence="5" id="KW-0732">Signal</keyword>
<dbReference type="Pfam" id="PF03717">
    <property type="entry name" value="PBP_dimer"/>
    <property type="match status" value="1"/>
</dbReference>
<dbReference type="GO" id="GO:0008800">
    <property type="term" value="F:beta-lactamase activity"/>
    <property type="evidence" value="ECO:0007669"/>
    <property type="project" value="UniProtKB-UniRule"/>
</dbReference>
<dbReference type="InterPro" id="IPR012338">
    <property type="entry name" value="Beta-lactam/transpept-like"/>
</dbReference>
<evidence type="ECO:0000313" key="13">
    <source>
        <dbReference type="Proteomes" id="UP000002255"/>
    </source>
</evidence>
<comment type="subcellular location">
    <subcellularLocation>
        <location evidence="1">Membrane</location>
    </subcellularLocation>
</comment>
<feature type="domain" description="Penicillin-binding protein dimerisation" evidence="11">
    <location>
        <begin position="176"/>
        <end position="337"/>
    </location>
</feature>
<evidence type="ECO:0000259" key="11">
    <source>
        <dbReference type="Pfam" id="PF03717"/>
    </source>
</evidence>
<organism evidence="12 13">
    <name type="scientific">Xylanimonas cellulosilytica (strain DSM 15894 / JCM 12276 / CECT 5975 / KCTC 9989 / LMG 20990 / NBRC 107835 / XIL07)</name>
    <dbReference type="NCBI Taxonomy" id="446471"/>
    <lineage>
        <taxon>Bacteria</taxon>
        <taxon>Bacillati</taxon>
        <taxon>Actinomycetota</taxon>
        <taxon>Actinomycetes</taxon>
        <taxon>Micrococcales</taxon>
        <taxon>Promicromonosporaceae</taxon>
        <taxon>Xylanimonas</taxon>
    </lineage>
</organism>
<dbReference type="Pfam" id="PF00905">
    <property type="entry name" value="Transpeptidase"/>
    <property type="match status" value="1"/>
</dbReference>
<comment type="catalytic activity">
    <reaction evidence="9">
        <text>a beta-lactam + H2O = a substituted beta-amino acid</text>
        <dbReference type="Rhea" id="RHEA:20401"/>
        <dbReference type="ChEBI" id="CHEBI:15377"/>
        <dbReference type="ChEBI" id="CHEBI:35627"/>
        <dbReference type="ChEBI" id="CHEBI:140347"/>
        <dbReference type="EC" id="3.5.2.6"/>
    </reaction>
</comment>